<keyword evidence="1" id="KW-1133">Transmembrane helix</keyword>
<gene>
    <name evidence="2" type="ORF">A2738_01580</name>
</gene>
<dbReference type="InterPro" id="IPR013211">
    <property type="entry name" value="LVIVD"/>
</dbReference>
<evidence type="ECO:0000313" key="3">
    <source>
        <dbReference type="Proteomes" id="UP000178235"/>
    </source>
</evidence>
<protein>
    <submittedName>
        <fullName evidence="2">Uncharacterized protein</fullName>
    </submittedName>
</protein>
<sequence length="503" mass="54339">MKNKINFKKMKSKSDKGFATIEIVMAFAVLILCISAVAMVTFGNQTLTIDSETNNEAISKAQALIEKARADSREDYVSVNTIPSTVEDIYTKFLEITDLTQCNKQAKSTVSWTTGSRNLSTTLSTFLSDIPGALALGGDCDSGITADYDNPGGLVSESIGGQGATALDAVNNRLYVTSNKFPPSHNKDFFVYDFSFSPPSSSSLSLVAELDLNEGLNDVDVADNYAYVASDSLTGELQVIDLTTMTQIPGATRQLPETNTAKGRRIFFYDNKIYIGTDYLSCPPPCTPTQNSEFHIYDVSTPSDPNWEGSVNINHNVNDIFVSGDFAYLATSDNNHELMVININPSSPDYLEHPDDTGFGYNASGNNDGSSIYALGNKIYLGRKQNNNPSSAHDLFVLNKDSVQDGASTTDGLVISRDLGISNNSLVTGIVVRSNLAFVGLDNPTIGVLVLNINTLLPYSSCAGYNFPENSTGIDMSGNFIFTSNRSNDEIQVIYDQPSACTP</sequence>
<proteinExistence type="predicted"/>
<dbReference type="InterPro" id="IPR011044">
    <property type="entry name" value="Quino_amine_DH_bsu"/>
</dbReference>
<dbReference type="SUPFAM" id="SSF50969">
    <property type="entry name" value="YVTN repeat-like/Quinoprotein amine dehydrogenase"/>
    <property type="match status" value="1"/>
</dbReference>
<dbReference type="Pfam" id="PF08309">
    <property type="entry name" value="LVIVD"/>
    <property type="match status" value="3"/>
</dbReference>
<evidence type="ECO:0000256" key="1">
    <source>
        <dbReference type="SAM" id="Phobius"/>
    </source>
</evidence>
<name>A0A1F6VFX1_9BACT</name>
<evidence type="ECO:0000313" key="2">
    <source>
        <dbReference type="EMBL" id="OGI68551.1"/>
    </source>
</evidence>
<feature type="transmembrane region" description="Helical" evidence="1">
    <location>
        <begin position="21"/>
        <end position="42"/>
    </location>
</feature>
<organism evidence="2 3">
    <name type="scientific">Candidatus Nomurabacteria bacterium RIFCSPHIGHO2_01_FULL_42_15</name>
    <dbReference type="NCBI Taxonomy" id="1801742"/>
    <lineage>
        <taxon>Bacteria</taxon>
        <taxon>Candidatus Nomuraibacteriota</taxon>
    </lineage>
</organism>
<dbReference type="EMBL" id="MFTS01000003">
    <property type="protein sequence ID" value="OGI68551.1"/>
    <property type="molecule type" value="Genomic_DNA"/>
</dbReference>
<accession>A0A1F6VFX1</accession>
<dbReference type="Proteomes" id="UP000178235">
    <property type="component" value="Unassembled WGS sequence"/>
</dbReference>
<keyword evidence="1" id="KW-0472">Membrane</keyword>
<dbReference type="AlphaFoldDB" id="A0A1F6VFX1"/>
<keyword evidence="1" id="KW-0812">Transmembrane</keyword>
<comment type="caution">
    <text evidence="2">The sequence shown here is derived from an EMBL/GenBank/DDBJ whole genome shotgun (WGS) entry which is preliminary data.</text>
</comment>
<reference evidence="2 3" key="1">
    <citation type="journal article" date="2016" name="Nat. Commun.">
        <title>Thousands of microbial genomes shed light on interconnected biogeochemical processes in an aquifer system.</title>
        <authorList>
            <person name="Anantharaman K."/>
            <person name="Brown C.T."/>
            <person name="Hug L.A."/>
            <person name="Sharon I."/>
            <person name="Castelle C.J."/>
            <person name="Probst A.J."/>
            <person name="Thomas B.C."/>
            <person name="Singh A."/>
            <person name="Wilkins M.J."/>
            <person name="Karaoz U."/>
            <person name="Brodie E.L."/>
            <person name="Williams K.H."/>
            <person name="Hubbard S.S."/>
            <person name="Banfield J.F."/>
        </authorList>
    </citation>
    <scope>NUCLEOTIDE SEQUENCE [LARGE SCALE GENOMIC DNA]</scope>
</reference>